<feature type="compositionally biased region" description="Gly residues" evidence="1">
    <location>
        <begin position="42"/>
        <end position="55"/>
    </location>
</feature>
<evidence type="ECO:0000256" key="1">
    <source>
        <dbReference type="SAM" id="MobiDB-lite"/>
    </source>
</evidence>
<reference evidence="2" key="1">
    <citation type="journal article" date="2016" name="Nat. Genet.">
        <title>A high-quality carrot genome assembly provides new insights into carotenoid accumulation and asterid genome evolution.</title>
        <authorList>
            <person name="Iorizzo M."/>
            <person name="Ellison S."/>
            <person name="Senalik D."/>
            <person name="Zeng P."/>
            <person name="Satapoomin P."/>
            <person name="Huang J."/>
            <person name="Bowman M."/>
            <person name="Iovene M."/>
            <person name="Sanseverino W."/>
            <person name="Cavagnaro P."/>
            <person name="Yildiz M."/>
            <person name="Macko-Podgorni A."/>
            <person name="Moranska E."/>
            <person name="Grzebelus E."/>
            <person name="Grzebelus D."/>
            <person name="Ashrafi H."/>
            <person name="Zheng Z."/>
            <person name="Cheng S."/>
            <person name="Spooner D."/>
            <person name="Van Deynze A."/>
            <person name="Simon P."/>
        </authorList>
    </citation>
    <scope>NUCLEOTIDE SEQUENCE [LARGE SCALE GENOMIC DNA]</scope>
    <source>
        <tissue evidence="2">Leaf</tissue>
    </source>
</reference>
<dbReference type="Gramene" id="KZM92262">
    <property type="protein sequence ID" value="KZM92262"/>
    <property type="gene ID" value="DCAR_020373"/>
</dbReference>
<proteinExistence type="predicted"/>
<dbReference type="InterPro" id="IPR014710">
    <property type="entry name" value="RmlC-like_jellyroll"/>
</dbReference>
<dbReference type="AlphaFoldDB" id="A0A161ZVX3"/>
<sequence>MSTIFFDSKAIKIFVVTNGAGQLEMACPQLVQEQDQGQKGCGGFLKGQGQQGHGGSQEQEQGKNTCRRGLSK</sequence>
<protein>
    <submittedName>
        <fullName evidence="2">Uncharacterized protein</fullName>
    </submittedName>
</protein>
<comment type="caution">
    <text evidence="2">The sequence shown here is derived from an EMBL/GenBank/DDBJ whole genome shotgun (WGS) entry which is preliminary data.</text>
</comment>
<gene>
    <name evidence="2" type="ORF">DCAR_020373</name>
</gene>
<organism evidence="2">
    <name type="scientific">Daucus carota subsp. sativus</name>
    <name type="common">Carrot</name>
    <dbReference type="NCBI Taxonomy" id="79200"/>
    <lineage>
        <taxon>Eukaryota</taxon>
        <taxon>Viridiplantae</taxon>
        <taxon>Streptophyta</taxon>
        <taxon>Embryophyta</taxon>
        <taxon>Tracheophyta</taxon>
        <taxon>Spermatophyta</taxon>
        <taxon>Magnoliopsida</taxon>
        <taxon>eudicotyledons</taxon>
        <taxon>Gunneridae</taxon>
        <taxon>Pentapetalae</taxon>
        <taxon>asterids</taxon>
        <taxon>campanulids</taxon>
        <taxon>Apiales</taxon>
        <taxon>Apiaceae</taxon>
        <taxon>Apioideae</taxon>
        <taxon>Scandiceae</taxon>
        <taxon>Daucinae</taxon>
        <taxon>Daucus</taxon>
        <taxon>Daucus sect. Daucus</taxon>
    </lineage>
</organism>
<feature type="region of interest" description="Disordered" evidence="1">
    <location>
        <begin position="42"/>
        <end position="72"/>
    </location>
</feature>
<evidence type="ECO:0000313" key="2">
    <source>
        <dbReference type="EMBL" id="KZM92262.1"/>
    </source>
</evidence>
<accession>A0A161ZVX3</accession>
<name>A0A161ZVX3_DAUCS</name>
<dbReference type="EMBL" id="LNRQ01000006">
    <property type="protein sequence ID" value="KZM92262.1"/>
    <property type="molecule type" value="Genomic_DNA"/>
</dbReference>
<dbReference type="Gene3D" id="2.60.120.10">
    <property type="entry name" value="Jelly Rolls"/>
    <property type="match status" value="1"/>
</dbReference>